<reference evidence="2 3" key="1">
    <citation type="submission" date="2018-11" db="EMBL/GenBank/DDBJ databases">
        <title>Genomic Encyclopedia of Type Strains, Phase IV (KMG-IV): sequencing the most valuable type-strain genomes for metagenomic binning, comparative biology and taxonomic classification.</title>
        <authorList>
            <person name="Goeker M."/>
        </authorList>
    </citation>
    <scope>NUCLEOTIDE SEQUENCE [LARGE SCALE GENOMIC DNA]</scope>
    <source>
        <strain evidence="2 3">DSM 26537</strain>
    </source>
</reference>
<dbReference type="RefSeq" id="WP_123610347.1">
    <property type="nucleotide sequence ID" value="NZ_RJVG01000010.1"/>
</dbReference>
<gene>
    <name evidence="2" type="ORF">EDD66_11098</name>
</gene>
<comment type="caution">
    <text evidence="2">The sequence shown here is derived from an EMBL/GenBank/DDBJ whole genome shotgun (WGS) entry which is preliminary data.</text>
</comment>
<keyword evidence="1" id="KW-1133">Transmembrane helix</keyword>
<evidence type="ECO:0000256" key="1">
    <source>
        <dbReference type="SAM" id="Phobius"/>
    </source>
</evidence>
<organism evidence="2 3">
    <name type="scientific">Mobilisporobacter senegalensis</name>
    <dbReference type="NCBI Taxonomy" id="1329262"/>
    <lineage>
        <taxon>Bacteria</taxon>
        <taxon>Bacillati</taxon>
        <taxon>Bacillota</taxon>
        <taxon>Clostridia</taxon>
        <taxon>Lachnospirales</taxon>
        <taxon>Lachnospiraceae</taxon>
        <taxon>Mobilisporobacter</taxon>
    </lineage>
</organism>
<name>A0A3N1XHX7_9FIRM</name>
<evidence type="ECO:0000313" key="2">
    <source>
        <dbReference type="EMBL" id="ROR25741.1"/>
    </source>
</evidence>
<proteinExistence type="predicted"/>
<dbReference type="AlphaFoldDB" id="A0A3N1XHX7"/>
<feature type="transmembrane region" description="Helical" evidence="1">
    <location>
        <begin position="20"/>
        <end position="38"/>
    </location>
</feature>
<keyword evidence="1" id="KW-0472">Membrane</keyword>
<sequence>MSMLKDFISKDWTRGEKVLLASTCILAGIIVGFLIAPIKKGIQCGNNNGNTTVYGEEERE</sequence>
<keyword evidence="3" id="KW-1185">Reference proteome</keyword>
<dbReference type="OrthoDB" id="2914590at2"/>
<dbReference type="EMBL" id="RJVG01000010">
    <property type="protein sequence ID" value="ROR25741.1"/>
    <property type="molecule type" value="Genomic_DNA"/>
</dbReference>
<accession>A0A3N1XHX7</accession>
<dbReference type="Proteomes" id="UP000273083">
    <property type="component" value="Unassembled WGS sequence"/>
</dbReference>
<keyword evidence="1" id="KW-0812">Transmembrane</keyword>
<evidence type="ECO:0000313" key="3">
    <source>
        <dbReference type="Proteomes" id="UP000273083"/>
    </source>
</evidence>
<protein>
    <submittedName>
        <fullName evidence="2">Uncharacterized protein</fullName>
    </submittedName>
</protein>